<dbReference type="Pfam" id="PF03865">
    <property type="entry name" value="ShlB"/>
    <property type="match status" value="2"/>
</dbReference>
<dbReference type="EMBL" id="JADEXG010000026">
    <property type="protein sequence ID" value="MBE9078112.1"/>
    <property type="molecule type" value="Genomic_DNA"/>
</dbReference>
<evidence type="ECO:0000313" key="12">
    <source>
        <dbReference type="Proteomes" id="UP000636505"/>
    </source>
</evidence>
<dbReference type="InterPro" id="IPR034746">
    <property type="entry name" value="POTRA"/>
</dbReference>
<feature type="domain" description="POTRA" evidence="10">
    <location>
        <begin position="84"/>
        <end position="159"/>
    </location>
</feature>
<comment type="caution">
    <text evidence="11">The sequence shown here is derived from an EMBL/GenBank/DDBJ whole genome shotgun (WGS) entry which is preliminary data.</text>
</comment>
<evidence type="ECO:0000259" key="10">
    <source>
        <dbReference type="PROSITE" id="PS51779"/>
    </source>
</evidence>
<keyword evidence="7" id="KW-0472">Membrane</keyword>
<evidence type="ECO:0000256" key="7">
    <source>
        <dbReference type="ARBA" id="ARBA00023136"/>
    </source>
</evidence>
<dbReference type="GO" id="GO:0046819">
    <property type="term" value="P:protein secretion by the type V secretion system"/>
    <property type="evidence" value="ECO:0007669"/>
    <property type="project" value="TreeGrafter"/>
</dbReference>
<accession>A0A8J7DBR7</accession>
<keyword evidence="3" id="KW-0813">Transport</keyword>
<protein>
    <submittedName>
        <fullName evidence="11">ShlB/FhaC/HecB family hemolysin secretion/activation protein</fullName>
    </submittedName>
</protein>
<dbReference type="GO" id="GO:0098046">
    <property type="term" value="C:type V protein secretion system complex"/>
    <property type="evidence" value="ECO:0007669"/>
    <property type="project" value="TreeGrafter"/>
</dbReference>
<keyword evidence="8" id="KW-0998">Cell outer membrane</keyword>
<keyword evidence="5" id="KW-0812">Transmembrane</keyword>
<keyword evidence="4" id="KW-1134">Transmembrane beta strand</keyword>
<dbReference type="AlphaFoldDB" id="A0A8J7DBR7"/>
<dbReference type="GO" id="GO:0008320">
    <property type="term" value="F:protein transmembrane transporter activity"/>
    <property type="evidence" value="ECO:0007669"/>
    <property type="project" value="TreeGrafter"/>
</dbReference>
<evidence type="ECO:0000256" key="9">
    <source>
        <dbReference type="SAM" id="MobiDB-lite"/>
    </source>
</evidence>
<keyword evidence="12" id="KW-1185">Reference proteome</keyword>
<dbReference type="PANTHER" id="PTHR34597:SF3">
    <property type="entry name" value="OUTER MEMBRANE TRANSPORTER CDIB"/>
    <property type="match status" value="1"/>
</dbReference>
<comment type="similarity">
    <text evidence="2">Belongs to the TPS (TC 1.B.20) family.</text>
</comment>
<dbReference type="InterPro" id="IPR005565">
    <property type="entry name" value="Hemolysn_activator_HlyB_C"/>
</dbReference>
<dbReference type="Gene3D" id="3.10.20.310">
    <property type="entry name" value="membrane protein fhac"/>
    <property type="match status" value="1"/>
</dbReference>
<comment type="subcellular location">
    <subcellularLocation>
        <location evidence="1">Cell outer membrane</location>
    </subcellularLocation>
</comment>
<sequence>MVGCGFSAAWAQAAPPPVNPDIYIPTNSGDPPPELIPPEELSLPESPAESPALPAPELLVPAPSPLDRVVPARRGGTVIPEPTFYVESFQLIGSTVFTDADFAAVFAEYRDREITFSQLSNIAAAITQRYIDQGYLTSNAFIPPQTVEAGTVTIQVTEGTLEDIVITGTTHLEPAYILSRLRLVASPPLNVKALLAALQKLQRDPVIETIAANLQAGTEPGSSLLQVTVTEADPVEVTVNLDNQRSPNVGSFRRQLAASDINLTGLGDRISLTYARTDGSGSLDFRYAVPLSPYNTRLQLAAGISESHVIADEFENFEINADGFYTELEVSQPLLSRLTQELRLELALTHQQSQLSLGDGSSLLGLGLEESEILPLLSPGANANGTTRVTALRFAQTWSRRQPNQVMAVRSQFSLGIGLFDASRSAAAPDSQFLAWRGQAQWVRRLAPDLLVFLRGSAQLASTDLLAIEQFSLGGQSTLRGYRQDALLRDNGLLLSAEVRLPILRIETIDGRLQVTPFVDLGTAWNYRDRADTLVGVGLGLLWQQGDNFSARLDWGLPLIDDDNSGDRLQDNGFYFSVRYTPF</sequence>
<dbReference type="Proteomes" id="UP000636505">
    <property type="component" value="Unassembled WGS sequence"/>
</dbReference>
<reference evidence="11" key="1">
    <citation type="submission" date="2020-10" db="EMBL/GenBank/DDBJ databases">
        <authorList>
            <person name="Castelo-Branco R."/>
            <person name="Eusebio N."/>
            <person name="Adriana R."/>
            <person name="Vieira A."/>
            <person name="Brugerolle De Fraissinette N."/>
            <person name="Rezende De Castro R."/>
            <person name="Schneider M.P."/>
            <person name="Vasconcelos V."/>
            <person name="Leao P.N."/>
        </authorList>
    </citation>
    <scope>NUCLEOTIDE SEQUENCE</scope>
    <source>
        <strain evidence="11">LEGE 07310</strain>
    </source>
</reference>
<keyword evidence="6" id="KW-0653">Protein transport</keyword>
<evidence type="ECO:0000313" key="11">
    <source>
        <dbReference type="EMBL" id="MBE9078112.1"/>
    </source>
</evidence>
<dbReference type="GO" id="GO:0009279">
    <property type="term" value="C:cell outer membrane"/>
    <property type="evidence" value="ECO:0007669"/>
    <property type="project" value="UniProtKB-SubCell"/>
</dbReference>
<dbReference type="PANTHER" id="PTHR34597">
    <property type="entry name" value="SLR1661 PROTEIN"/>
    <property type="match status" value="1"/>
</dbReference>
<dbReference type="InterPro" id="IPR013686">
    <property type="entry name" value="Polypept-transport_assoc_ShlB"/>
</dbReference>
<feature type="compositionally biased region" description="Low complexity" evidence="9">
    <location>
        <begin position="38"/>
        <end position="52"/>
    </location>
</feature>
<dbReference type="Pfam" id="PF08479">
    <property type="entry name" value="POTRA_2"/>
    <property type="match status" value="1"/>
</dbReference>
<dbReference type="PROSITE" id="PS51779">
    <property type="entry name" value="POTRA"/>
    <property type="match status" value="1"/>
</dbReference>
<organism evidence="11 12">
    <name type="scientific">Vasconcelosia minhoensis LEGE 07310</name>
    <dbReference type="NCBI Taxonomy" id="915328"/>
    <lineage>
        <taxon>Bacteria</taxon>
        <taxon>Bacillati</taxon>
        <taxon>Cyanobacteriota</taxon>
        <taxon>Cyanophyceae</taxon>
        <taxon>Nodosilineales</taxon>
        <taxon>Cymatolegaceae</taxon>
        <taxon>Vasconcelosia</taxon>
        <taxon>Vasconcelosia minhoensis</taxon>
    </lineage>
</organism>
<dbReference type="InterPro" id="IPR051544">
    <property type="entry name" value="TPS_OM_transporter"/>
</dbReference>
<feature type="region of interest" description="Disordered" evidence="9">
    <location>
        <begin position="21"/>
        <end position="52"/>
    </location>
</feature>
<evidence type="ECO:0000256" key="1">
    <source>
        <dbReference type="ARBA" id="ARBA00004442"/>
    </source>
</evidence>
<evidence type="ECO:0000256" key="3">
    <source>
        <dbReference type="ARBA" id="ARBA00022448"/>
    </source>
</evidence>
<evidence type="ECO:0000256" key="6">
    <source>
        <dbReference type="ARBA" id="ARBA00022927"/>
    </source>
</evidence>
<gene>
    <name evidence="11" type="ORF">IQ241_12555</name>
</gene>
<evidence type="ECO:0000256" key="5">
    <source>
        <dbReference type="ARBA" id="ARBA00022692"/>
    </source>
</evidence>
<evidence type="ECO:0000256" key="8">
    <source>
        <dbReference type="ARBA" id="ARBA00023237"/>
    </source>
</evidence>
<dbReference type="Gene3D" id="2.40.160.50">
    <property type="entry name" value="membrane protein fhac: a member of the omp85/tpsb transporter family"/>
    <property type="match status" value="1"/>
</dbReference>
<proteinExistence type="inferred from homology"/>
<evidence type="ECO:0000256" key="4">
    <source>
        <dbReference type="ARBA" id="ARBA00022452"/>
    </source>
</evidence>
<name>A0A8J7DBR7_9CYAN</name>
<evidence type="ECO:0000256" key="2">
    <source>
        <dbReference type="ARBA" id="ARBA00009055"/>
    </source>
</evidence>